<dbReference type="AlphaFoldDB" id="A0A498JAK5"/>
<accession>A0A498JAK5</accession>
<keyword evidence="2" id="KW-1185">Reference proteome</keyword>
<dbReference type="Proteomes" id="UP000290289">
    <property type="component" value="Chromosome 8"/>
</dbReference>
<reference evidence="1 2" key="1">
    <citation type="submission" date="2018-10" db="EMBL/GenBank/DDBJ databases">
        <title>A high-quality apple genome assembly.</title>
        <authorList>
            <person name="Hu J."/>
        </authorList>
    </citation>
    <scope>NUCLEOTIDE SEQUENCE [LARGE SCALE GENOMIC DNA]</scope>
    <source>
        <strain evidence="2">cv. HFTH1</strain>
        <tissue evidence="1">Young leaf</tissue>
    </source>
</reference>
<dbReference type="PANTHER" id="PTHR37610:SF6">
    <property type="entry name" value="GAG-POLYPEPTIDE OF LTR COPIA-TYPE-RELATED"/>
    <property type="match status" value="1"/>
</dbReference>
<organism evidence="1 2">
    <name type="scientific">Malus domestica</name>
    <name type="common">Apple</name>
    <name type="synonym">Pyrus malus</name>
    <dbReference type="NCBI Taxonomy" id="3750"/>
    <lineage>
        <taxon>Eukaryota</taxon>
        <taxon>Viridiplantae</taxon>
        <taxon>Streptophyta</taxon>
        <taxon>Embryophyta</taxon>
        <taxon>Tracheophyta</taxon>
        <taxon>Spermatophyta</taxon>
        <taxon>Magnoliopsida</taxon>
        <taxon>eudicotyledons</taxon>
        <taxon>Gunneridae</taxon>
        <taxon>Pentapetalae</taxon>
        <taxon>rosids</taxon>
        <taxon>fabids</taxon>
        <taxon>Rosales</taxon>
        <taxon>Rosaceae</taxon>
        <taxon>Amygdaloideae</taxon>
        <taxon>Maleae</taxon>
        <taxon>Malus</taxon>
    </lineage>
</organism>
<evidence type="ECO:0000313" key="2">
    <source>
        <dbReference type="Proteomes" id="UP000290289"/>
    </source>
</evidence>
<evidence type="ECO:0000313" key="1">
    <source>
        <dbReference type="EMBL" id="RXH90832.1"/>
    </source>
</evidence>
<dbReference type="PANTHER" id="PTHR37610">
    <property type="entry name" value="CCHC-TYPE DOMAIN-CONTAINING PROTEIN"/>
    <property type="match status" value="1"/>
</dbReference>
<gene>
    <name evidence="1" type="ORF">DVH24_006777</name>
</gene>
<name>A0A498JAK5_MALDO</name>
<sequence>MKEKEECVAIELRAAKLKRNRGIKYSFIDDIEKDELQQWNRCDNLVKTGLLSSSSKEIVASVFYCDRVQVVWNKLYKHFSQDNSVQLYHIENEIHDCVQGTMSVGSYLTKLKGLWDENDILCLSYLAVVE</sequence>
<comment type="caution">
    <text evidence="1">The sequence shown here is derived from an EMBL/GenBank/DDBJ whole genome shotgun (WGS) entry which is preliminary data.</text>
</comment>
<proteinExistence type="predicted"/>
<dbReference type="EMBL" id="RDQH01000334">
    <property type="protein sequence ID" value="RXH90832.1"/>
    <property type="molecule type" value="Genomic_DNA"/>
</dbReference>
<protein>
    <submittedName>
        <fullName evidence="1">Uncharacterized protein</fullName>
    </submittedName>
</protein>